<feature type="signal peptide" evidence="1">
    <location>
        <begin position="1"/>
        <end position="23"/>
    </location>
</feature>
<keyword evidence="3" id="KW-1185">Reference proteome</keyword>
<comment type="caution">
    <text evidence="2">The sequence shown here is derived from an EMBL/GenBank/DDBJ whole genome shotgun (WGS) entry which is preliminary data.</text>
</comment>
<dbReference type="Proteomes" id="UP000017170">
    <property type="component" value="Unassembled WGS sequence"/>
</dbReference>
<keyword evidence="1" id="KW-0732">Signal</keyword>
<dbReference type="AlphaFoldDB" id="U6SJP6"/>
<feature type="chain" id="PRO_5038761785" description="Lipoprotein" evidence="1">
    <location>
        <begin position="24"/>
        <end position="157"/>
    </location>
</feature>
<evidence type="ECO:0000256" key="1">
    <source>
        <dbReference type="SAM" id="SignalP"/>
    </source>
</evidence>
<name>U6SJP6_9BACI</name>
<accession>U6SJP6</accession>
<proteinExistence type="predicted"/>
<protein>
    <recommendedName>
        <fullName evidence="4">Lipoprotein</fullName>
    </recommendedName>
</protein>
<organism evidence="2 3">
    <name type="scientific">Alkalihalophilus marmarensis DSM 21297</name>
    <dbReference type="NCBI Taxonomy" id="1188261"/>
    <lineage>
        <taxon>Bacteria</taxon>
        <taxon>Bacillati</taxon>
        <taxon>Bacillota</taxon>
        <taxon>Bacilli</taxon>
        <taxon>Bacillales</taxon>
        <taxon>Bacillaceae</taxon>
        <taxon>Alkalihalophilus</taxon>
    </lineage>
</organism>
<dbReference type="PATRIC" id="fig|1188261.3.peg.3200"/>
<evidence type="ECO:0000313" key="3">
    <source>
        <dbReference type="Proteomes" id="UP000017170"/>
    </source>
</evidence>
<sequence length="157" mass="18056">MKRAFLPIILAALLFTGCSIVNSELETNTLTLLHQEAQLPEEMFTDHIQFSAYKALDHYDLIEYWNLFQLKGDIPEVNFDKSAVVLLGTFEPSTCPHYIEGFEQKDSDHTVAFQLKPYGDCTFDANPMSFVLKMDRDVVEKLNWVEFDREIVEIKGA</sequence>
<dbReference type="PROSITE" id="PS51257">
    <property type="entry name" value="PROKAR_LIPOPROTEIN"/>
    <property type="match status" value="1"/>
</dbReference>
<gene>
    <name evidence="2" type="ORF">A33I_18555</name>
</gene>
<dbReference type="RefSeq" id="WP_022629266.1">
    <property type="nucleotide sequence ID" value="NZ_ATAE01000042.1"/>
</dbReference>
<dbReference type="EMBL" id="ATAE01000042">
    <property type="protein sequence ID" value="ERN51813.1"/>
    <property type="molecule type" value="Genomic_DNA"/>
</dbReference>
<evidence type="ECO:0000313" key="2">
    <source>
        <dbReference type="EMBL" id="ERN51813.1"/>
    </source>
</evidence>
<reference evidence="2 3" key="1">
    <citation type="journal article" date="2013" name="Genome Announc.">
        <title>Genome Sequence of the Extreme Obligate Alkaliphile Bacillus marmarensis Strain DSM 21297.</title>
        <authorList>
            <person name="Wernick D.G."/>
            <person name="Choi K.Y."/>
            <person name="Tat C.A."/>
            <person name="Lafontaine Rivera J.G."/>
            <person name="Liao J.C."/>
        </authorList>
    </citation>
    <scope>NUCLEOTIDE SEQUENCE [LARGE SCALE GENOMIC DNA]</scope>
    <source>
        <strain evidence="2 3">DSM 21297</strain>
    </source>
</reference>
<evidence type="ECO:0008006" key="4">
    <source>
        <dbReference type="Google" id="ProtNLM"/>
    </source>
</evidence>